<dbReference type="InterPro" id="IPR007129">
    <property type="entry name" value="Ubiqinol_cyt_c_chaperone_CPB3"/>
</dbReference>
<dbReference type="EMBL" id="UOEM01000050">
    <property type="protein sequence ID" value="VAW12646.1"/>
    <property type="molecule type" value="Genomic_DNA"/>
</dbReference>
<gene>
    <name evidence="3" type="ORF">MNBD_ALPHA09-2223</name>
</gene>
<name>A0A3B0TZV7_9ZZZZ</name>
<sequence>MLRRLLGGSKDDPRPKAIYTAIMAASRQPVFYSKLGVADTLEGRFELLVLHGILLSRRFAAGGGAAKAMSQEVFDFMFADLDQALREAGVGDLAVPRRIRRMAEIYYGRARAYGVALEHDAPSEALLAVVERNVFGAPAGPETHFAGAQNVAALARYIKAADDGLARTEEALLFEGKLNFPPAGDFVPAPDTMAIKEGAVT</sequence>
<dbReference type="PANTHER" id="PTHR12184:SF1">
    <property type="entry name" value="UBIQUINOL-CYTOCHROME-C REDUCTASE COMPLEX ASSEMBLY FACTOR 1"/>
    <property type="match status" value="1"/>
</dbReference>
<evidence type="ECO:0000313" key="3">
    <source>
        <dbReference type="EMBL" id="VAW12646.1"/>
    </source>
</evidence>
<feature type="domain" description="Ubiquinol-cytochrome c chaperone" evidence="2">
    <location>
        <begin position="34"/>
        <end position="179"/>
    </location>
</feature>
<reference evidence="3" key="1">
    <citation type="submission" date="2018-06" db="EMBL/GenBank/DDBJ databases">
        <authorList>
            <person name="Zhirakovskaya E."/>
        </authorList>
    </citation>
    <scope>NUCLEOTIDE SEQUENCE</scope>
</reference>
<accession>A0A3B0TZV7</accession>
<dbReference type="InterPro" id="IPR021150">
    <property type="entry name" value="Ubiq_cyt_c_chap"/>
</dbReference>
<dbReference type="Pfam" id="PF03981">
    <property type="entry name" value="Ubiq_cyt_C_chap"/>
    <property type="match status" value="1"/>
</dbReference>
<evidence type="ECO:0000256" key="1">
    <source>
        <dbReference type="ARBA" id="ARBA00006407"/>
    </source>
</evidence>
<dbReference type="PANTHER" id="PTHR12184">
    <property type="entry name" value="UBIQUINOL-CYTOCHROME C REDUCTASE COMPLEX ASSEMBLY FACTOR 1 FAMILY MEMBER"/>
    <property type="match status" value="1"/>
</dbReference>
<evidence type="ECO:0000259" key="2">
    <source>
        <dbReference type="Pfam" id="PF03981"/>
    </source>
</evidence>
<protein>
    <submittedName>
        <fullName evidence="3">Ubiquinol-cytochrome C chaperone</fullName>
    </submittedName>
</protein>
<proteinExistence type="inferred from homology"/>
<dbReference type="AlphaFoldDB" id="A0A3B0TZV7"/>
<organism evidence="3">
    <name type="scientific">hydrothermal vent metagenome</name>
    <dbReference type="NCBI Taxonomy" id="652676"/>
    <lineage>
        <taxon>unclassified sequences</taxon>
        <taxon>metagenomes</taxon>
        <taxon>ecological metagenomes</taxon>
    </lineage>
</organism>
<comment type="similarity">
    <text evidence="1">Belongs to the CBP3 family.</text>
</comment>